<feature type="coiled-coil region" evidence="3">
    <location>
        <begin position="1327"/>
        <end position="1361"/>
    </location>
</feature>
<feature type="compositionally biased region" description="Basic and acidic residues" evidence="4">
    <location>
        <begin position="1060"/>
        <end position="1073"/>
    </location>
</feature>
<dbReference type="Proteomes" id="UP000694856">
    <property type="component" value="Chromosome 35"/>
</dbReference>
<evidence type="ECO:0000256" key="1">
    <source>
        <dbReference type="ARBA" id="ARBA00023054"/>
    </source>
</evidence>
<dbReference type="Pfam" id="PF12796">
    <property type="entry name" value="Ank_2"/>
    <property type="match status" value="2"/>
</dbReference>
<keyword evidence="1 3" id="KW-0175">Coiled coil</keyword>
<feature type="compositionally biased region" description="Polar residues" evidence="4">
    <location>
        <begin position="292"/>
        <end position="326"/>
    </location>
</feature>
<dbReference type="Gene3D" id="1.25.40.20">
    <property type="entry name" value="Ankyrin repeat-containing domain"/>
    <property type="match status" value="1"/>
</dbReference>
<dbReference type="InterPro" id="IPR039497">
    <property type="entry name" value="CC144C-like_CC_dom"/>
</dbReference>
<dbReference type="GeneID" id="106731187"/>
<evidence type="ECO:0000256" key="2">
    <source>
        <dbReference type="PROSITE-ProRule" id="PRU00023"/>
    </source>
</evidence>
<proteinExistence type="predicted"/>
<feature type="region of interest" description="Disordered" evidence="4">
    <location>
        <begin position="1522"/>
        <end position="1546"/>
    </location>
</feature>
<feature type="region of interest" description="Disordered" evidence="4">
    <location>
        <begin position="965"/>
        <end position="993"/>
    </location>
</feature>
<dbReference type="PROSITE" id="PS50088">
    <property type="entry name" value="ANK_REPEAT"/>
    <property type="match status" value="3"/>
</dbReference>
<evidence type="ECO:0000313" key="7">
    <source>
        <dbReference type="RefSeq" id="XP_032329464.1"/>
    </source>
</evidence>
<feature type="repeat" description="ANK" evidence="2">
    <location>
        <begin position="62"/>
        <end position="94"/>
    </location>
</feature>
<feature type="compositionally biased region" description="Basic and acidic residues" evidence="4">
    <location>
        <begin position="753"/>
        <end position="769"/>
    </location>
</feature>
<feature type="region of interest" description="Disordered" evidence="4">
    <location>
        <begin position="1088"/>
        <end position="1137"/>
    </location>
</feature>
<dbReference type="InterPro" id="IPR002110">
    <property type="entry name" value="Ankyrin_rpt"/>
</dbReference>
<evidence type="ECO:0000259" key="5">
    <source>
        <dbReference type="Pfam" id="PF14915"/>
    </source>
</evidence>
<feature type="coiled-coil region" evidence="3">
    <location>
        <begin position="1202"/>
        <end position="1236"/>
    </location>
</feature>
<name>A0A8B8SI31_CAMFR</name>
<dbReference type="SUPFAM" id="SSF48403">
    <property type="entry name" value="Ankyrin repeat"/>
    <property type="match status" value="1"/>
</dbReference>
<dbReference type="KEGG" id="cfr:106731187"/>
<feature type="region of interest" description="Disordered" evidence="4">
    <location>
        <begin position="1042"/>
        <end position="1074"/>
    </location>
</feature>
<gene>
    <name evidence="7" type="primary">LOC106731187</name>
</gene>
<accession>A0A8B8SI31</accession>
<dbReference type="Pfam" id="PF14915">
    <property type="entry name" value="CCDC144C"/>
    <property type="match status" value="1"/>
</dbReference>
<dbReference type="PROSITE" id="PS50297">
    <property type="entry name" value="ANK_REP_REGION"/>
    <property type="match status" value="2"/>
</dbReference>
<protein>
    <submittedName>
        <fullName evidence="7">Ankyrin repeat domain-containing protein 26</fullName>
    </submittedName>
</protein>
<evidence type="ECO:0000256" key="3">
    <source>
        <dbReference type="SAM" id="Coils"/>
    </source>
</evidence>
<keyword evidence="6" id="KW-1185">Reference proteome</keyword>
<feature type="repeat" description="ANK" evidence="2">
    <location>
        <begin position="161"/>
        <end position="193"/>
    </location>
</feature>
<evidence type="ECO:0000256" key="4">
    <source>
        <dbReference type="SAM" id="MobiDB-lite"/>
    </source>
</evidence>
<feature type="compositionally biased region" description="Basic and acidic residues" evidence="4">
    <location>
        <begin position="819"/>
        <end position="828"/>
    </location>
</feature>
<feature type="compositionally biased region" description="Polar residues" evidence="4">
    <location>
        <begin position="1534"/>
        <end position="1546"/>
    </location>
</feature>
<dbReference type="SMART" id="SM00248">
    <property type="entry name" value="ANK"/>
    <property type="match status" value="5"/>
</dbReference>
<feature type="compositionally biased region" description="Basic and acidic residues" evidence="4">
    <location>
        <begin position="1107"/>
        <end position="1124"/>
    </location>
</feature>
<evidence type="ECO:0000313" key="6">
    <source>
        <dbReference type="Proteomes" id="UP000694856"/>
    </source>
</evidence>
<feature type="region of interest" description="Disordered" evidence="4">
    <location>
        <begin position="292"/>
        <end position="328"/>
    </location>
</feature>
<feature type="domain" description="CCDC144C-like coiled-coil" evidence="5">
    <location>
        <begin position="1225"/>
        <end position="1468"/>
    </location>
</feature>
<sequence length="1546" mass="173877">MKKVIKFMSWVGFRNLERPEPSYIIDKSELPKLHRAAYLGYDEKLRKLLSRKKNAIDSRDKNDRTPLHVACISGCPAVVALLIQFNCDLNARDKERTTALIRAVQSLNKRCAGILLEHGANPNLEDGSQNTALHYAILEESVSIATQLLCHNANIEAIDKSNLTPFLLAVKENKKEMVKFLIENGANIHAVDNVQRSALILAVFHDSPDIVKLLLQEGVSPYSQDSHGMSAEQYAYSNGFEQRKRKRNWSCSRVTIDLCSRDACADPVSVVFMVIDTIYQLIVDYREGKIPNTPSQNSDLGQSSAENLPSSHTGAENTQEKLQLSSKDNEEDMVVELGASNGRCTDSLKSVEKKILRVKFAPRFEDLSVSSVSSIPGIDDSWHPSDDDADLAPKKVWHPRFAKPIQAWQEPMINTEAKDGVLKPGASTSFEDNNSDNKNEDVVTTFPQPSTEVPGFSHPAFPAPEPLTSSAVLGVTEEEAAKPKTGGKENGTRTIKSVLKEQADHKKLISIDGAHKNDKGGAASALGLGEEEGVEPFWDSEEGGEDCGTELGVPAVGEHRHVWSAVNVRNFVSCSMLLPYRMVSHRPAEEWERGREQGAFWGGQESWSLVKSPLESLQLLMQLLGKCYREAREAGFQKDQLRPSAVEADSPAVGVKYSVPNKTGGMKSLQTFKSDWDSTSLRPNNAAGQRAQHLKVDKCPLVSQSVTTNQSAPTELRQTALVDKDQMNIGAVSLSENAALRGLRESQLPENSSSKEADLDLEMTSKEEQEGLDGSENNQSQDKCVLQACTVKEKKSEGQIRQINLSPVHLQKMPGEPGMNKEQDRKDVPVSSKHSCVEKHEDMWVKKGKLDWKNNTKFITKKLNQKVSKIREKCKITVHRKAESLHDNSELHGDLKELPSNVTNNICYSEEKDAPGASVSVGFQAFPQHEEPSLENVFPSYSKSGSAKANEVRNRVRLLVEEDQEFDTKRKQKRSQSTPWKSDTGHAPQVSDPESLFGLWLSRPGEMKHMIQIKSHDMSAVSNTHKKTKPIQDQLQKPLLADNCGANNSKIMDPELGNVKGEENRNKSGELKGSETMCDGNCYKGLTQQRKRRKTDDQQFPALQKGNSDRSSKKTSAKKDKVKEQMNSVDDLDDLTLSPETASEDCESLYPNYKNTLRLIERLGLECKDYVTLLKIQNAVHSLRRLIECKESDCELLRGKVKKNWKIRFNKLQKELLEAREMNSQLERQNVAWERELCIQRVKDEWFHLQDTMNFEVSDPKDNGKVLPRQLSEAESQFRGPEIELYPRRDALRPMMLVLECVHRDQNQAQCSNKEIEPLYQHEQGKVNKYAGKQASLEERLRELQSENMLLQQQLHVAQNEAKSKKTINIPELFPDQMSKAMHKQLLMLEEGNKQSINECKCVKDRMYQYETDRAEMQTCVRRLQQELTDTRKKVSMLEASLEVTAHHQTNAENKTQHLERKLHQIADQNADLIAKLVSTTSALLHLSAETQLLLKELLCMKGIQKKCETLEEEKKKLEEEVVNLKQSPRSEHSGTQSSGAVRTGD</sequence>
<organism evidence="6 7">
    <name type="scientific">Camelus ferus</name>
    <name type="common">Wild bactrian camel</name>
    <name type="synonym">Camelus bactrianus ferus</name>
    <dbReference type="NCBI Taxonomy" id="419612"/>
    <lineage>
        <taxon>Eukaryota</taxon>
        <taxon>Metazoa</taxon>
        <taxon>Chordata</taxon>
        <taxon>Craniata</taxon>
        <taxon>Vertebrata</taxon>
        <taxon>Euteleostomi</taxon>
        <taxon>Mammalia</taxon>
        <taxon>Eutheria</taxon>
        <taxon>Laurasiatheria</taxon>
        <taxon>Artiodactyla</taxon>
        <taxon>Tylopoda</taxon>
        <taxon>Camelidae</taxon>
        <taxon>Camelus</taxon>
    </lineage>
</organism>
<feature type="coiled-coil region" evidence="3">
    <location>
        <begin position="1421"/>
        <end position="1469"/>
    </location>
</feature>
<feature type="region of interest" description="Disordered" evidence="4">
    <location>
        <begin position="743"/>
        <end position="779"/>
    </location>
</feature>
<reference evidence="7" key="1">
    <citation type="submission" date="2025-08" db="UniProtKB">
        <authorList>
            <consortium name="RefSeq"/>
        </authorList>
    </citation>
    <scope>IDENTIFICATION</scope>
    <source>
        <tissue evidence="7">Ear skin</tissue>
    </source>
</reference>
<feature type="region of interest" description="Disordered" evidence="4">
    <location>
        <begin position="810"/>
        <end position="835"/>
    </location>
</feature>
<feature type="repeat" description="ANK" evidence="2">
    <location>
        <begin position="128"/>
        <end position="160"/>
    </location>
</feature>
<dbReference type="InterPro" id="IPR036770">
    <property type="entry name" value="Ankyrin_rpt-contain_sf"/>
</dbReference>
<dbReference type="PANTHER" id="PTHR24147">
    <property type="entry name" value="ANKYRIN REPEAT DOMAIN 36-RELATED"/>
    <property type="match status" value="1"/>
</dbReference>
<keyword evidence="2" id="KW-0040">ANK repeat</keyword>
<dbReference type="PANTHER" id="PTHR24147:SF53">
    <property type="entry name" value="ANKYRIN REPEAT DOMAIN 26"/>
    <property type="match status" value="1"/>
</dbReference>
<dbReference type="InterPro" id="IPR050657">
    <property type="entry name" value="Ankyrin_repeat_domain"/>
</dbReference>
<dbReference type="RefSeq" id="XP_032329464.1">
    <property type="nucleotide sequence ID" value="XM_032473573.1"/>
</dbReference>